<dbReference type="PANTHER" id="PTHR40278">
    <property type="entry name" value="DNA UTILIZATION PROTEIN HOFN"/>
    <property type="match status" value="1"/>
</dbReference>
<protein>
    <submittedName>
        <fullName evidence="4">Pilus assembly protein PilN</fullName>
    </submittedName>
</protein>
<keyword evidence="3" id="KW-0812">Transmembrane</keyword>
<keyword evidence="3" id="KW-0472">Membrane</keyword>
<dbReference type="AlphaFoldDB" id="A0A401G224"/>
<dbReference type="PANTHER" id="PTHR40278:SF2">
    <property type="entry name" value="TYPE IV PILUS INNER MEMBRANE COMPONENT PILN"/>
    <property type="match status" value="1"/>
</dbReference>
<dbReference type="GO" id="GO:0043107">
    <property type="term" value="P:type IV pilus-dependent motility"/>
    <property type="evidence" value="ECO:0007669"/>
    <property type="project" value="TreeGrafter"/>
</dbReference>
<feature type="coiled-coil region" evidence="1">
    <location>
        <begin position="40"/>
        <end position="91"/>
    </location>
</feature>
<dbReference type="GO" id="GO:0043683">
    <property type="term" value="P:type IV pilus assembly"/>
    <property type="evidence" value="ECO:0007669"/>
    <property type="project" value="TreeGrafter"/>
</dbReference>
<dbReference type="InterPro" id="IPR007813">
    <property type="entry name" value="PilN"/>
</dbReference>
<keyword evidence="5" id="KW-1185">Reference proteome</keyword>
<evidence type="ECO:0000256" key="2">
    <source>
        <dbReference type="SAM" id="MobiDB-lite"/>
    </source>
</evidence>
<dbReference type="EMBL" id="BEXT01000001">
    <property type="protein sequence ID" value="GBC63267.1"/>
    <property type="molecule type" value="Genomic_DNA"/>
</dbReference>
<dbReference type="InterPro" id="IPR052534">
    <property type="entry name" value="Extracell_DNA_Util/SecSys_Comp"/>
</dbReference>
<accession>A0A401G224</accession>
<dbReference type="Pfam" id="PF05137">
    <property type="entry name" value="PilN"/>
    <property type="match status" value="1"/>
</dbReference>
<keyword evidence="3" id="KW-1133">Transmembrane helix</keyword>
<dbReference type="RefSeq" id="WP_124330355.1">
    <property type="nucleotide sequence ID" value="NZ_BEXT01000001.1"/>
</dbReference>
<comment type="caution">
    <text evidence="4">The sequence shown here is derived from an EMBL/GenBank/DDBJ whole genome shotgun (WGS) entry which is preliminary data.</text>
</comment>
<evidence type="ECO:0000313" key="4">
    <source>
        <dbReference type="EMBL" id="GBC63267.1"/>
    </source>
</evidence>
<feature type="region of interest" description="Disordered" evidence="2">
    <location>
        <begin position="130"/>
        <end position="153"/>
    </location>
</feature>
<gene>
    <name evidence="4" type="ORF">DENIS_4261</name>
</gene>
<evidence type="ECO:0000313" key="5">
    <source>
        <dbReference type="Proteomes" id="UP000288096"/>
    </source>
</evidence>
<dbReference type="Proteomes" id="UP000288096">
    <property type="component" value="Unassembled WGS sequence"/>
</dbReference>
<sequence>MIHINLLPFRAARKKENVRQQVSVFLLLILIVSIGLIWYNSRLNGEIENLETQIQYTQKEVVRYNRLAKQVEELKAKVETLKKKLAVIETLDTSRDVAFRLLDTMTDMVIEKRMWFTQLEAIEKKERKAKVSRKKKAKKKKAKKADAKTEVKAEEKKEPEVNIRIAGIALDNKTVADFMTRLETSSFFTAVELVRTQKESFKQKDRDDIDLKLFEIVCRRSPLKDIYLSQKEKE</sequence>
<organism evidence="4 5">
    <name type="scientific">Desulfonema ishimotonii</name>
    <dbReference type="NCBI Taxonomy" id="45657"/>
    <lineage>
        <taxon>Bacteria</taxon>
        <taxon>Pseudomonadati</taxon>
        <taxon>Thermodesulfobacteriota</taxon>
        <taxon>Desulfobacteria</taxon>
        <taxon>Desulfobacterales</taxon>
        <taxon>Desulfococcaceae</taxon>
        <taxon>Desulfonema</taxon>
    </lineage>
</organism>
<dbReference type="OrthoDB" id="5296173at2"/>
<reference evidence="5" key="2">
    <citation type="submission" date="2019-01" db="EMBL/GenBank/DDBJ databases">
        <title>Genome sequence of Desulfonema ishimotonii strain Tokyo 01.</title>
        <authorList>
            <person name="Fukui M."/>
        </authorList>
    </citation>
    <scope>NUCLEOTIDE SEQUENCE [LARGE SCALE GENOMIC DNA]</scope>
    <source>
        <strain evidence="5">Tokyo 01</strain>
    </source>
</reference>
<feature type="compositionally biased region" description="Basic and acidic residues" evidence="2">
    <location>
        <begin position="144"/>
        <end position="153"/>
    </location>
</feature>
<name>A0A401G224_9BACT</name>
<feature type="transmembrane region" description="Helical" evidence="3">
    <location>
        <begin position="21"/>
        <end position="39"/>
    </location>
</feature>
<evidence type="ECO:0000256" key="3">
    <source>
        <dbReference type="SAM" id="Phobius"/>
    </source>
</evidence>
<evidence type="ECO:0000256" key="1">
    <source>
        <dbReference type="SAM" id="Coils"/>
    </source>
</evidence>
<feature type="compositionally biased region" description="Basic residues" evidence="2">
    <location>
        <begin position="130"/>
        <end position="143"/>
    </location>
</feature>
<reference evidence="5" key="1">
    <citation type="submission" date="2017-11" db="EMBL/GenBank/DDBJ databases">
        <authorList>
            <person name="Watanabe M."/>
            <person name="Kojima H."/>
        </authorList>
    </citation>
    <scope>NUCLEOTIDE SEQUENCE [LARGE SCALE GENOMIC DNA]</scope>
    <source>
        <strain evidence="5">Tokyo 01</strain>
    </source>
</reference>
<keyword evidence="1" id="KW-0175">Coiled coil</keyword>
<proteinExistence type="predicted"/>